<keyword evidence="1" id="KW-0805">Transcription regulation</keyword>
<sequence length="117" mass="12638">MTPRAKSAASETPQAGKTPRLTRAQRTSILKALADPKRFELLERIARSQCPLGCSEAMEALAIAPATLSHHIKELHTSGLIDVRREGKFAFLSIKPHVLEAIAEGLASLARPNCGRS</sequence>
<proteinExistence type="predicted"/>
<evidence type="ECO:0000256" key="4">
    <source>
        <dbReference type="SAM" id="MobiDB-lite"/>
    </source>
</evidence>
<dbReference type="GO" id="GO:0003700">
    <property type="term" value="F:DNA-binding transcription factor activity"/>
    <property type="evidence" value="ECO:0007669"/>
    <property type="project" value="InterPro"/>
</dbReference>
<dbReference type="Pfam" id="PF12840">
    <property type="entry name" value="HTH_20"/>
    <property type="match status" value="1"/>
</dbReference>
<dbReference type="InterPro" id="IPR011991">
    <property type="entry name" value="ArsR-like_HTH"/>
</dbReference>
<name>A0A9J7BU49_9BACT</name>
<evidence type="ECO:0000259" key="5">
    <source>
        <dbReference type="PROSITE" id="PS50987"/>
    </source>
</evidence>
<feature type="region of interest" description="Disordered" evidence="4">
    <location>
        <begin position="1"/>
        <end position="23"/>
    </location>
</feature>
<dbReference type="InterPro" id="IPR036390">
    <property type="entry name" value="WH_DNA-bd_sf"/>
</dbReference>
<dbReference type="Proteomes" id="UP001059380">
    <property type="component" value="Chromosome"/>
</dbReference>
<dbReference type="CDD" id="cd00090">
    <property type="entry name" value="HTH_ARSR"/>
    <property type="match status" value="1"/>
</dbReference>
<dbReference type="KEGG" id="orp:MOP44_09575"/>
<keyword evidence="7" id="KW-1185">Reference proteome</keyword>
<keyword evidence="2" id="KW-0238">DNA-binding</keyword>
<evidence type="ECO:0000256" key="2">
    <source>
        <dbReference type="ARBA" id="ARBA00023125"/>
    </source>
</evidence>
<dbReference type="SMART" id="SM00418">
    <property type="entry name" value="HTH_ARSR"/>
    <property type="match status" value="1"/>
</dbReference>
<gene>
    <name evidence="6" type="ORF">MOP44_09575</name>
</gene>
<protein>
    <submittedName>
        <fullName evidence="6">Metalloregulator ArsR/SmtB family transcription factor</fullName>
    </submittedName>
</protein>
<evidence type="ECO:0000313" key="7">
    <source>
        <dbReference type="Proteomes" id="UP001059380"/>
    </source>
</evidence>
<dbReference type="PANTHER" id="PTHR33154:SF33">
    <property type="entry name" value="TRANSCRIPTIONAL REPRESSOR SDPR"/>
    <property type="match status" value="1"/>
</dbReference>
<evidence type="ECO:0000256" key="3">
    <source>
        <dbReference type="ARBA" id="ARBA00023163"/>
    </source>
</evidence>
<reference evidence="6" key="1">
    <citation type="submission" date="2021-04" db="EMBL/GenBank/DDBJ databases">
        <title>Phylogenetic analysis of Acidobacteriaceae.</title>
        <authorList>
            <person name="Qiu L."/>
            <person name="Zhang Q."/>
        </authorList>
    </citation>
    <scope>NUCLEOTIDE SEQUENCE</scope>
    <source>
        <strain evidence="6">DSM 25168</strain>
    </source>
</reference>
<dbReference type="InterPro" id="IPR051081">
    <property type="entry name" value="HTH_MetalResp_TranReg"/>
</dbReference>
<evidence type="ECO:0000256" key="1">
    <source>
        <dbReference type="ARBA" id="ARBA00023015"/>
    </source>
</evidence>
<dbReference type="RefSeq" id="WP_260795819.1">
    <property type="nucleotide sequence ID" value="NZ_CP093313.1"/>
</dbReference>
<dbReference type="InterPro" id="IPR001845">
    <property type="entry name" value="HTH_ArsR_DNA-bd_dom"/>
</dbReference>
<dbReference type="EMBL" id="CP093313">
    <property type="protein sequence ID" value="UWZ86175.1"/>
    <property type="molecule type" value="Genomic_DNA"/>
</dbReference>
<dbReference type="InterPro" id="IPR036388">
    <property type="entry name" value="WH-like_DNA-bd_sf"/>
</dbReference>
<dbReference type="PANTHER" id="PTHR33154">
    <property type="entry name" value="TRANSCRIPTIONAL REGULATOR, ARSR FAMILY"/>
    <property type="match status" value="1"/>
</dbReference>
<dbReference type="PROSITE" id="PS50987">
    <property type="entry name" value="HTH_ARSR_2"/>
    <property type="match status" value="1"/>
</dbReference>
<organism evidence="6 7">
    <name type="scientific">Occallatibacter riparius</name>
    <dbReference type="NCBI Taxonomy" id="1002689"/>
    <lineage>
        <taxon>Bacteria</taxon>
        <taxon>Pseudomonadati</taxon>
        <taxon>Acidobacteriota</taxon>
        <taxon>Terriglobia</taxon>
        <taxon>Terriglobales</taxon>
        <taxon>Acidobacteriaceae</taxon>
        <taxon>Occallatibacter</taxon>
    </lineage>
</organism>
<dbReference type="NCBIfam" id="NF033788">
    <property type="entry name" value="HTH_metalloreg"/>
    <property type="match status" value="1"/>
</dbReference>
<dbReference type="SUPFAM" id="SSF46785">
    <property type="entry name" value="Winged helix' DNA-binding domain"/>
    <property type="match status" value="1"/>
</dbReference>
<evidence type="ECO:0000313" key="6">
    <source>
        <dbReference type="EMBL" id="UWZ86175.1"/>
    </source>
</evidence>
<dbReference type="AlphaFoldDB" id="A0A9J7BU49"/>
<keyword evidence="3" id="KW-0804">Transcription</keyword>
<dbReference type="PRINTS" id="PR00778">
    <property type="entry name" value="HTHARSR"/>
</dbReference>
<feature type="domain" description="HTH arsR-type" evidence="5">
    <location>
        <begin position="18"/>
        <end position="113"/>
    </location>
</feature>
<dbReference type="GO" id="GO:0003677">
    <property type="term" value="F:DNA binding"/>
    <property type="evidence" value="ECO:0007669"/>
    <property type="project" value="UniProtKB-KW"/>
</dbReference>
<dbReference type="Gene3D" id="1.10.10.10">
    <property type="entry name" value="Winged helix-like DNA-binding domain superfamily/Winged helix DNA-binding domain"/>
    <property type="match status" value="1"/>
</dbReference>
<accession>A0A9J7BU49</accession>